<feature type="domain" description="C2H2-type" evidence="9">
    <location>
        <begin position="605"/>
        <end position="633"/>
    </location>
</feature>
<feature type="domain" description="C2H2-type" evidence="9">
    <location>
        <begin position="381"/>
        <end position="409"/>
    </location>
</feature>
<evidence type="ECO:0000256" key="3">
    <source>
        <dbReference type="ARBA" id="ARBA00022737"/>
    </source>
</evidence>
<feature type="region of interest" description="Disordered" evidence="8">
    <location>
        <begin position="296"/>
        <end position="373"/>
    </location>
</feature>
<feature type="domain" description="C2H2-type" evidence="9">
    <location>
        <begin position="271"/>
        <end position="299"/>
    </location>
</feature>
<organism evidence="10 11">
    <name type="scientific">Orchesella dallaii</name>
    <dbReference type="NCBI Taxonomy" id="48710"/>
    <lineage>
        <taxon>Eukaryota</taxon>
        <taxon>Metazoa</taxon>
        <taxon>Ecdysozoa</taxon>
        <taxon>Arthropoda</taxon>
        <taxon>Hexapoda</taxon>
        <taxon>Collembola</taxon>
        <taxon>Entomobryomorpha</taxon>
        <taxon>Entomobryoidea</taxon>
        <taxon>Orchesellidae</taxon>
        <taxon>Orchesellinae</taxon>
        <taxon>Orchesella</taxon>
    </lineage>
</organism>
<keyword evidence="3" id="KW-0677">Repeat</keyword>
<protein>
    <recommendedName>
        <fullName evidence="9">C2H2-type domain-containing protein</fullName>
    </recommendedName>
</protein>
<evidence type="ECO:0000256" key="8">
    <source>
        <dbReference type="SAM" id="MobiDB-lite"/>
    </source>
</evidence>
<dbReference type="PROSITE" id="PS50157">
    <property type="entry name" value="ZINC_FINGER_C2H2_2"/>
    <property type="match status" value="8"/>
</dbReference>
<dbReference type="InterPro" id="IPR036236">
    <property type="entry name" value="Znf_C2H2_sf"/>
</dbReference>
<keyword evidence="6" id="KW-0539">Nucleus</keyword>
<feature type="region of interest" description="Disordered" evidence="8">
    <location>
        <begin position="784"/>
        <end position="822"/>
    </location>
</feature>
<evidence type="ECO:0000256" key="2">
    <source>
        <dbReference type="ARBA" id="ARBA00022723"/>
    </source>
</evidence>
<evidence type="ECO:0000256" key="5">
    <source>
        <dbReference type="ARBA" id="ARBA00022833"/>
    </source>
</evidence>
<feature type="compositionally biased region" description="Acidic residues" evidence="8">
    <location>
        <begin position="345"/>
        <end position="354"/>
    </location>
</feature>
<evidence type="ECO:0000256" key="4">
    <source>
        <dbReference type="ARBA" id="ARBA00022771"/>
    </source>
</evidence>
<feature type="domain" description="C2H2-type" evidence="9">
    <location>
        <begin position="763"/>
        <end position="791"/>
    </location>
</feature>
<evidence type="ECO:0000256" key="6">
    <source>
        <dbReference type="ARBA" id="ARBA00023242"/>
    </source>
</evidence>
<feature type="compositionally biased region" description="Polar residues" evidence="8">
    <location>
        <begin position="167"/>
        <end position="185"/>
    </location>
</feature>
<evidence type="ECO:0000256" key="7">
    <source>
        <dbReference type="PROSITE-ProRule" id="PRU00042"/>
    </source>
</evidence>
<dbReference type="PROSITE" id="PS00028">
    <property type="entry name" value="ZINC_FINGER_C2H2_1"/>
    <property type="match status" value="8"/>
</dbReference>
<comment type="subcellular location">
    <subcellularLocation>
        <location evidence="1">Nucleus</location>
    </subcellularLocation>
</comment>
<keyword evidence="5" id="KW-0862">Zinc</keyword>
<dbReference type="EMBL" id="CAXLJM020000017">
    <property type="protein sequence ID" value="CAL8084121.1"/>
    <property type="molecule type" value="Genomic_DNA"/>
</dbReference>
<dbReference type="Gene3D" id="3.30.160.60">
    <property type="entry name" value="Classic Zinc Finger"/>
    <property type="match status" value="4"/>
</dbReference>
<evidence type="ECO:0000313" key="11">
    <source>
        <dbReference type="Proteomes" id="UP001642540"/>
    </source>
</evidence>
<keyword evidence="4 7" id="KW-0863">Zinc-finger</keyword>
<feature type="compositionally biased region" description="Acidic residues" evidence="8">
    <location>
        <begin position="221"/>
        <end position="236"/>
    </location>
</feature>
<accession>A0ABP1PZU6</accession>
<dbReference type="InterPro" id="IPR013087">
    <property type="entry name" value="Znf_C2H2_type"/>
</dbReference>
<dbReference type="Pfam" id="PF13894">
    <property type="entry name" value="zf-C2H2_4"/>
    <property type="match status" value="1"/>
</dbReference>
<feature type="domain" description="C2H2-type" evidence="9">
    <location>
        <begin position="672"/>
        <end position="699"/>
    </location>
</feature>
<dbReference type="InterPro" id="IPR050888">
    <property type="entry name" value="ZnF_C2H2-type_TF"/>
</dbReference>
<feature type="domain" description="C2H2-type" evidence="9">
    <location>
        <begin position="490"/>
        <end position="518"/>
    </location>
</feature>
<feature type="compositionally biased region" description="Acidic residues" evidence="8">
    <location>
        <begin position="298"/>
        <end position="314"/>
    </location>
</feature>
<feature type="compositionally biased region" description="Polar residues" evidence="8">
    <location>
        <begin position="788"/>
        <end position="805"/>
    </location>
</feature>
<keyword evidence="11" id="KW-1185">Reference proteome</keyword>
<evidence type="ECO:0000313" key="10">
    <source>
        <dbReference type="EMBL" id="CAL8084121.1"/>
    </source>
</evidence>
<feature type="compositionally biased region" description="Acidic residues" evidence="8">
    <location>
        <begin position="321"/>
        <end position="337"/>
    </location>
</feature>
<proteinExistence type="predicted"/>
<dbReference type="Pfam" id="PF00096">
    <property type="entry name" value="zf-C2H2"/>
    <property type="match status" value="3"/>
</dbReference>
<feature type="domain" description="C2H2-type" evidence="9">
    <location>
        <begin position="634"/>
        <end position="659"/>
    </location>
</feature>
<dbReference type="Proteomes" id="UP001642540">
    <property type="component" value="Unassembled WGS sequence"/>
</dbReference>
<evidence type="ECO:0000259" key="9">
    <source>
        <dbReference type="PROSITE" id="PS50157"/>
    </source>
</evidence>
<evidence type="ECO:0000256" key="1">
    <source>
        <dbReference type="ARBA" id="ARBA00004123"/>
    </source>
</evidence>
<gene>
    <name evidence="10" type="ORF">ODALV1_LOCUS5706</name>
</gene>
<comment type="caution">
    <text evidence="10">The sequence shown here is derived from an EMBL/GenBank/DDBJ whole genome shotgun (WGS) entry which is preliminary data.</text>
</comment>
<feature type="region of interest" description="Disordered" evidence="8">
    <location>
        <begin position="166"/>
        <end position="271"/>
    </location>
</feature>
<feature type="domain" description="C2H2-type" evidence="9">
    <location>
        <begin position="734"/>
        <end position="761"/>
    </location>
</feature>
<sequence>MASQVEVEKSSVCIFCYSCVATVAPNDRNVTLKRFKSGGNGYGGCFQAKFLLLLSRYLKFTDFVQGRHRVAAAELILCQDCADLGDSFCEMFLQLEAIQLQLNWQVRTISERISSSKQAPSKRKKFWQQFKCDDRNEKEQSSHQLKRREQLGKDIQELRRGLRQHCEQTLNESQQLTPKATQLKQGGSKEEQKMPDRIEKEPSKMVNNDNDDSYDDYVSNENEEQTEMEGEIDEEYSSSGFNPTVVEVKQEDINETSQTSTSSRKSGRVLHRCSQCSKTFGDVSKLKYHVEIYHQSDLDEDNHEEEDGVEELTEEQNQLDSDNDNDAPFDCDDNDEENSNKSSSNEDEDEDEEALDHHKKAVEKPLTTPRQWTRPGFLPSTKCEVCHQTFISESSVEKHRVVFHNLQKFVRCQGCGETFRNFKNLRIHRNRPALKNCFVPNIRFLEPASFSEFPQYALGTEHLFCPQEGCYEIFGHAEHLEVHLTTHGSWDCDYCEMVFGKAHELAWHEVTNHNSHKQDPLSSQEGEALFKCNRCKSQKTFKKRWLIDHFLSKHLGISKMPQTSVVGKQCPICKRVFNMQMKKSELEQHIKMEHEVEGLDPSQVSRCTICDVPFVSPRFLTNHMKRVHKTKRVYSCSECRKTFTSSMSLRYHCRSAHKGVGVETSLTGNYKYPCKLCNEKFTLSSQLAFHMRWHERKEKRFPCNQCNPVHFFTRKDTLRKHVQSKHEPEAVKPFICDLCGKLFGTKDRLKQHVRTHEQNDNPPVCLLCGASFKHESSLKLHMQKMHETQQANSEDTIPEASSSSLLPVPGDNQGLPVADYQM</sequence>
<dbReference type="SUPFAM" id="SSF57667">
    <property type="entry name" value="beta-beta-alpha zinc fingers"/>
    <property type="match status" value="4"/>
</dbReference>
<dbReference type="SMART" id="SM00355">
    <property type="entry name" value="ZnF_C2H2"/>
    <property type="match status" value="13"/>
</dbReference>
<feature type="compositionally biased region" description="Polar residues" evidence="8">
    <location>
        <begin position="255"/>
        <end position="264"/>
    </location>
</feature>
<reference evidence="10 11" key="1">
    <citation type="submission" date="2024-08" db="EMBL/GenBank/DDBJ databases">
        <authorList>
            <person name="Cucini C."/>
            <person name="Frati F."/>
        </authorList>
    </citation>
    <scope>NUCLEOTIDE SEQUENCE [LARGE SCALE GENOMIC DNA]</scope>
</reference>
<name>A0ABP1PZU6_9HEXA</name>
<keyword evidence="2" id="KW-0479">Metal-binding</keyword>
<dbReference type="PANTHER" id="PTHR24406">
    <property type="entry name" value="TRANSCRIPTIONAL REPRESSOR CTCFL-RELATED"/>
    <property type="match status" value="1"/>
</dbReference>
<feature type="compositionally biased region" description="Basic and acidic residues" evidence="8">
    <location>
        <begin position="187"/>
        <end position="203"/>
    </location>
</feature>